<protein>
    <submittedName>
        <fullName evidence="1">Uncharacterized protein</fullName>
    </submittedName>
</protein>
<organism evidence="1 2">
    <name type="scientific">Coniosporium uncinatum</name>
    <dbReference type="NCBI Taxonomy" id="93489"/>
    <lineage>
        <taxon>Eukaryota</taxon>
        <taxon>Fungi</taxon>
        <taxon>Dikarya</taxon>
        <taxon>Ascomycota</taxon>
        <taxon>Pezizomycotina</taxon>
        <taxon>Dothideomycetes</taxon>
        <taxon>Dothideomycetes incertae sedis</taxon>
        <taxon>Coniosporium</taxon>
    </lineage>
</organism>
<dbReference type="EMBL" id="JAWDJW010000098">
    <property type="protein sequence ID" value="KAK3081662.1"/>
    <property type="molecule type" value="Genomic_DNA"/>
</dbReference>
<evidence type="ECO:0000313" key="1">
    <source>
        <dbReference type="EMBL" id="KAK3081662.1"/>
    </source>
</evidence>
<name>A0ACC3DYI4_9PEZI</name>
<dbReference type="Proteomes" id="UP001186974">
    <property type="component" value="Unassembled WGS sequence"/>
</dbReference>
<comment type="caution">
    <text evidence="1">The sequence shown here is derived from an EMBL/GenBank/DDBJ whole genome shotgun (WGS) entry which is preliminary data.</text>
</comment>
<accession>A0ACC3DYI4</accession>
<sequence length="191" mass="21818">MSSPSNDGTYGGNGLPCSWIRTVADALAGKDEEEAVKRYNRLKPYLEAHPEGRAEDTVVCKNWEDRLDIIIWHSEVFNRDEATRRGHTPFPTRPLPTRAGKPKACVVGSDSMAQEPEEEYAAVSEGHYADIQAYRSWLDGPFGKLAKVGFEEFRDLQHEIRQRRSKRIRREANKLAMEKAQESQKDTQEKQ</sequence>
<gene>
    <name evidence="1" type="ORF">LTS18_004143</name>
</gene>
<keyword evidence="2" id="KW-1185">Reference proteome</keyword>
<proteinExistence type="predicted"/>
<reference evidence="1" key="1">
    <citation type="submission" date="2024-09" db="EMBL/GenBank/DDBJ databases">
        <title>Black Yeasts Isolated from many extreme environments.</title>
        <authorList>
            <person name="Coleine C."/>
            <person name="Stajich J.E."/>
            <person name="Selbmann L."/>
        </authorList>
    </citation>
    <scope>NUCLEOTIDE SEQUENCE</scope>
    <source>
        <strain evidence="1">CCFEE 5737</strain>
    </source>
</reference>
<evidence type="ECO:0000313" key="2">
    <source>
        <dbReference type="Proteomes" id="UP001186974"/>
    </source>
</evidence>